<dbReference type="AlphaFoldDB" id="A0A844CW19"/>
<evidence type="ECO:0000313" key="5">
    <source>
        <dbReference type="Proteomes" id="UP000564704"/>
    </source>
</evidence>
<dbReference type="Pfam" id="PF05036">
    <property type="entry name" value="SPOR"/>
    <property type="match status" value="1"/>
</dbReference>
<feature type="domain" description="SPOR" evidence="3">
    <location>
        <begin position="393"/>
        <end position="471"/>
    </location>
</feature>
<protein>
    <recommendedName>
        <fullName evidence="3">SPOR domain-containing protein</fullName>
    </recommendedName>
</protein>
<name>A0A844CW19_9RHOB</name>
<feature type="chain" id="PRO_5032855295" description="SPOR domain-containing protein" evidence="2">
    <location>
        <begin position="24"/>
        <end position="471"/>
    </location>
</feature>
<feature type="compositionally biased region" description="Polar residues" evidence="1">
    <location>
        <begin position="83"/>
        <end position="93"/>
    </location>
</feature>
<feature type="compositionally biased region" description="Basic and acidic residues" evidence="1">
    <location>
        <begin position="98"/>
        <end position="109"/>
    </location>
</feature>
<feature type="signal peptide" evidence="2">
    <location>
        <begin position="1"/>
        <end position="23"/>
    </location>
</feature>
<dbReference type="PROSITE" id="PS51724">
    <property type="entry name" value="SPOR"/>
    <property type="match status" value="1"/>
</dbReference>
<keyword evidence="2" id="KW-0732">Signal</keyword>
<evidence type="ECO:0000313" key="4">
    <source>
        <dbReference type="EMBL" id="MRU16269.1"/>
    </source>
</evidence>
<proteinExistence type="predicted"/>
<dbReference type="Gene3D" id="3.30.70.1070">
    <property type="entry name" value="Sporulation related repeat"/>
    <property type="match status" value="1"/>
</dbReference>
<dbReference type="OrthoDB" id="7843142at2"/>
<feature type="region of interest" description="Disordered" evidence="1">
    <location>
        <begin position="79"/>
        <end position="145"/>
    </location>
</feature>
<evidence type="ECO:0000256" key="1">
    <source>
        <dbReference type="SAM" id="MobiDB-lite"/>
    </source>
</evidence>
<dbReference type="SUPFAM" id="SSF110997">
    <property type="entry name" value="Sporulation related repeat"/>
    <property type="match status" value="1"/>
</dbReference>
<dbReference type="InterPro" id="IPR036680">
    <property type="entry name" value="SPOR-like_sf"/>
</dbReference>
<dbReference type="EMBL" id="SZWE01000001">
    <property type="protein sequence ID" value="MRU16269.1"/>
    <property type="molecule type" value="Genomic_DNA"/>
</dbReference>
<dbReference type="RefSeq" id="WP_154152231.1">
    <property type="nucleotide sequence ID" value="NZ_SZWE01000001.1"/>
</dbReference>
<sequence>MQVKRLLACAVIAASMGIGVLQAQDMADVQVPAEFPPASYKARQYVDSRGCVYVRAGIDGNVNWVPRVSRSRKPICGFKPSLAGQSAKTTQTAAAPKSEPKQIKIEATPKPKAKPAPTRTAKGVKRPARTAKPTQVRKVPAATTATAPKTVKVIKRTAQAPKPAPKAQPKRMVKKVAAPQGQPACQGASAISRQYYRTAPGTSVRCGPQNTPHAFVVESRTARANAMRAPRGAQVTTYQSAQPAIRRAAPQPRRTVSNAQVRVVPKHVYDKQKNSTAGISVPDGYKPVWEDDRLNRRRAHQTFEGMAQMEVAWSNTVPRYLVNRKTGRDISYMYPGLQYPYTSFEDQRAAGVTIATRGRVVQPPQRVTDATARRATVSTRSVAPKAKPQQKTVRKASRPYVQVGAFRDAGQAQRAAQRLANAGLPTRMGRVTRGGQDYSMVKVGPFRTQPQLERALRKVRGKGYGQARPGN</sequence>
<feature type="compositionally biased region" description="Low complexity" evidence="1">
    <location>
        <begin position="136"/>
        <end position="145"/>
    </location>
</feature>
<dbReference type="Proteomes" id="UP000564704">
    <property type="component" value="Unassembled WGS sequence"/>
</dbReference>
<evidence type="ECO:0000256" key="2">
    <source>
        <dbReference type="SAM" id="SignalP"/>
    </source>
</evidence>
<evidence type="ECO:0000259" key="3">
    <source>
        <dbReference type="PROSITE" id="PS51724"/>
    </source>
</evidence>
<dbReference type="InterPro" id="IPR007730">
    <property type="entry name" value="SPOR-like_dom"/>
</dbReference>
<comment type="caution">
    <text evidence="4">The sequence shown here is derived from an EMBL/GenBank/DDBJ whole genome shotgun (WGS) entry which is preliminary data.</text>
</comment>
<organism evidence="4 5">
    <name type="scientific">Roseovarius bejariae</name>
    <dbReference type="NCBI Taxonomy" id="2576383"/>
    <lineage>
        <taxon>Bacteria</taxon>
        <taxon>Pseudomonadati</taxon>
        <taxon>Pseudomonadota</taxon>
        <taxon>Alphaproteobacteria</taxon>
        <taxon>Rhodobacterales</taxon>
        <taxon>Roseobacteraceae</taxon>
        <taxon>Roseovarius</taxon>
    </lineage>
</organism>
<feature type="region of interest" description="Disordered" evidence="1">
    <location>
        <begin position="451"/>
        <end position="471"/>
    </location>
</feature>
<keyword evidence="5" id="KW-1185">Reference proteome</keyword>
<accession>A0A844CW19</accession>
<reference evidence="4 5" key="1">
    <citation type="submission" date="2019-05" db="EMBL/GenBank/DDBJ databases">
        <title>Roseovarius bejariae sp. nov., a moderately halophylic bacterium isolated from a saline soil in Rambla Salada (Murcia).</title>
        <authorList>
            <person name="Castro D.J."/>
            <person name="Gomez-Altuve A."/>
            <person name="Reina J.C."/>
            <person name="Rodriguez M."/>
            <person name="Sampedro I."/>
            <person name="Llamas I."/>
            <person name="Martinez-Checa F."/>
        </authorList>
    </citation>
    <scope>NUCLEOTIDE SEQUENCE [LARGE SCALE GENOMIC DNA]</scope>
    <source>
        <strain evidence="4 5">A21</strain>
    </source>
</reference>
<dbReference type="GO" id="GO:0042834">
    <property type="term" value="F:peptidoglycan binding"/>
    <property type="evidence" value="ECO:0007669"/>
    <property type="project" value="InterPro"/>
</dbReference>
<gene>
    <name evidence="4" type="ORF">FDP25_12575</name>
</gene>